<dbReference type="RefSeq" id="WP_260994745.1">
    <property type="nucleotide sequence ID" value="NZ_JAODWD010000005.1"/>
</dbReference>
<reference evidence="4" key="1">
    <citation type="submission" date="2023-07" db="EMBL/GenBank/DDBJ databases">
        <authorList>
            <person name="Deng Y."/>
            <person name="Zhang Y.-Q."/>
        </authorList>
    </citation>
    <scope>NUCLEOTIDE SEQUENCE [LARGE SCALE GENOMIC DNA]</scope>
    <source>
        <strain evidence="4">CPCC 205710</strain>
    </source>
</reference>
<evidence type="ECO:0000256" key="2">
    <source>
        <dbReference type="ARBA" id="ARBA00023002"/>
    </source>
</evidence>
<evidence type="ECO:0000256" key="1">
    <source>
        <dbReference type="ARBA" id="ARBA00009570"/>
    </source>
</evidence>
<name>A0ABT2MEG0_9MYCO</name>
<comment type="similarity">
    <text evidence="1">Belongs to the bacterial ring-hydroxylating dioxygenase beta subunit family.</text>
</comment>
<dbReference type="SUPFAM" id="SSF54427">
    <property type="entry name" value="NTF2-like"/>
    <property type="match status" value="1"/>
</dbReference>
<dbReference type="PANTHER" id="PTHR41534:SF2">
    <property type="entry name" value="3-PHENYLPROPIONATE_CINNAMIC ACID DIOXYGENASE SUBUNIT BETA"/>
    <property type="match status" value="1"/>
</dbReference>
<dbReference type="Gene3D" id="3.10.450.50">
    <property type="match status" value="1"/>
</dbReference>
<comment type="caution">
    <text evidence="3">The sequence shown here is derived from an EMBL/GenBank/DDBJ whole genome shotgun (WGS) entry which is preliminary data.</text>
</comment>
<dbReference type="EMBL" id="JAODWD010000005">
    <property type="protein sequence ID" value="MCT7660662.1"/>
    <property type="molecule type" value="Genomic_DNA"/>
</dbReference>
<sequence>MTTTINNDVVTSELLTKVTQFLNKEARLLDEGREVEWLELLHDDLSYVIPVRQATEPRSKEISRTGFRVRDEKIHVIKRVERLNTGHAYSEVPPSRTLRVVGSVEITGVDGDVVDVASALLVYRQRGIDQHFDLIPARRYDRIKFGGSGPQLLSREIILTETTLATPNLGIFL</sequence>
<keyword evidence="2" id="KW-0560">Oxidoreductase</keyword>
<proteinExistence type="inferred from homology"/>
<dbReference type="PANTHER" id="PTHR41534">
    <property type="entry name" value="BLR3401 PROTEIN"/>
    <property type="match status" value="1"/>
</dbReference>
<dbReference type="InterPro" id="IPR000391">
    <property type="entry name" value="Rng_hydr_dOase-bsu"/>
</dbReference>
<keyword evidence="4" id="KW-1185">Reference proteome</keyword>
<dbReference type="InterPro" id="IPR032710">
    <property type="entry name" value="NTF2-like_dom_sf"/>
</dbReference>
<keyword evidence="3" id="KW-0223">Dioxygenase</keyword>
<dbReference type="GO" id="GO:0051213">
    <property type="term" value="F:dioxygenase activity"/>
    <property type="evidence" value="ECO:0007669"/>
    <property type="project" value="UniProtKB-KW"/>
</dbReference>
<dbReference type="Proteomes" id="UP001206639">
    <property type="component" value="Unassembled WGS sequence"/>
</dbReference>
<accession>A0ABT2MEG0</accession>
<organism evidence="3 4">
    <name type="scientific">Mycobacterium deserti</name>
    <dbReference type="NCBI Taxonomy" id="2978347"/>
    <lineage>
        <taxon>Bacteria</taxon>
        <taxon>Bacillati</taxon>
        <taxon>Actinomycetota</taxon>
        <taxon>Actinomycetes</taxon>
        <taxon>Mycobacteriales</taxon>
        <taxon>Mycobacteriaceae</taxon>
        <taxon>Mycobacterium</taxon>
    </lineage>
</organism>
<dbReference type="CDD" id="cd00667">
    <property type="entry name" value="ring_hydroxylating_dioxygenases_beta"/>
    <property type="match status" value="1"/>
</dbReference>
<dbReference type="Pfam" id="PF00866">
    <property type="entry name" value="Ring_hydroxyl_B"/>
    <property type="match status" value="1"/>
</dbReference>
<gene>
    <name evidence="3" type="ORF">N4S67_19855</name>
</gene>
<evidence type="ECO:0000313" key="4">
    <source>
        <dbReference type="Proteomes" id="UP001206639"/>
    </source>
</evidence>
<evidence type="ECO:0000313" key="3">
    <source>
        <dbReference type="EMBL" id="MCT7660662.1"/>
    </source>
</evidence>
<protein>
    <submittedName>
        <fullName evidence="3">Phenylpropionate dioxygenase</fullName>
    </submittedName>
</protein>